<dbReference type="InterPro" id="IPR006062">
    <property type="entry name" value="His_biosynth"/>
</dbReference>
<comment type="pathway">
    <text evidence="4">Amino-acid biosynthesis.</text>
</comment>
<keyword evidence="6" id="KW-0456">Lyase</keyword>
<dbReference type="GO" id="GO:0000105">
    <property type="term" value="P:L-histidine biosynthetic process"/>
    <property type="evidence" value="ECO:0007669"/>
    <property type="project" value="UniProtKB-KW"/>
</dbReference>
<sequence>MSINSLAVLAPNIIAEGAKAFGNQCIVLGMDALSVGVSEKIPSGYEVVIRGGRQRTGLDAVEWAKKAVDLGAGEICLNSIDTDGVRNGYELKNHRKNLASRSRSGNCERRRRRAKAHCGIV</sequence>
<evidence type="ECO:0000256" key="4">
    <source>
        <dbReference type="ARBA" id="ARBA00029440"/>
    </source>
</evidence>
<dbReference type="PANTHER" id="PTHR21235:SF2">
    <property type="entry name" value="IMIDAZOLE GLYCEROL PHOSPHATE SYNTHASE HISHF"/>
    <property type="match status" value="1"/>
</dbReference>
<protein>
    <submittedName>
        <fullName evidence="6">Imidazole glycerol phosphate synthase cyclase subunit</fullName>
        <ecNumber evidence="6">4.1.3.-</ecNumber>
    </submittedName>
</protein>
<evidence type="ECO:0000256" key="2">
    <source>
        <dbReference type="ARBA" id="ARBA00022605"/>
    </source>
</evidence>
<evidence type="ECO:0000256" key="3">
    <source>
        <dbReference type="ARBA" id="ARBA00023102"/>
    </source>
</evidence>
<dbReference type="PANTHER" id="PTHR21235">
    <property type="entry name" value="IMIDAZOLE GLYCEROL PHOSPHATE SYNTHASE SUBUNIT HISF/H IGP SYNTHASE SUBUNIT HISF/H"/>
    <property type="match status" value="1"/>
</dbReference>
<dbReference type="GO" id="GO:0016829">
    <property type="term" value="F:lyase activity"/>
    <property type="evidence" value="ECO:0007669"/>
    <property type="project" value="UniProtKB-KW"/>
</dbReference>
<evidence type="ECO:0000256" key="5">
    <source>
        <dbReference type="RuleBase" id="RU003657"/>
    </source>
</evidence>
<dbReference type="AlphaFoldDB" id="A0A806KDN6"/>
<organism evidence="6">
    <name type="scientific">uncultured bacterium contig00069</name>
    <dbReference type="NCBI Taxonomy" id="1181550"/>
    <lineage>
        <taxon>Bacteria</taxon>
        <taxon>environmental samples</taxon>
    </lineage>
</organism>
<dbReference type="InterPro" id="IPR013785">
    <property type="entry name" value="Aldolase_TIM"/>
</dbReference>
<dbReference type="EC" id="4.1.3.-" evidence="6"/>
<proteinExistence type="inferred from homology"/>
<keyword evidence="2 5" id="KW-0028">Amino-acid biosynthesis</keyword>
<dbReference type="Gene3D" id="3.20.20.70">
    <property type="entry name" value="Aldolase class I"/>
    <property type="match status" value="1"/>
</dbReference>
<dbReference type="SUPFAM" id="SSF51366">
    <property type="entry name" value="Ribulose-phoshate binding barrel"/>
    <property type="match status" value="1"/>
</dbReference>
<comment type="similarity">
    <text evidence="1 5">Belongs to the HisA/HisF family.</text>
</comment>
<evidence type="ECO:0000313" key="6">
    <source>
        <dbReference type="EMBL" id="AGS52717.1"/>
    </source>
</evidence>
<dbReference type="EMBL" id="JQ844206">
    <property type="protein sequence ID" value="AGS52717.1"/>
    <property type="molecule type" value="Genomic_DNA"/>
</dbReference>
<keyword evidence="3 5" id="KW-0368">Histidine biosynthesis</keyword>
<name>A0A806KDN6_9BACT</name>
<accession>A0A806KDN6</accession>
<dbReference type="Pfam" id="PF00977">
    <property type="entry name" value="His_biosynth"/>
    <property type="match status" value="1"/>
</dbReference>
<evidence type="ECO:0000256" key="1">
    <source>
        <dbReference type="ARBA" id="ARBA00009667"/>
    </source>
</evidence>
<reference evidence="6" key="1">
    <citation type="submission" date="2012-03" db="EMBL/GenBank/DDBJ databases">
        <title>Functional metagenomics reveals considerable lignocellulase gene clusters in the gut microbiome of a wood-feeding higher termite.</title>
        <authorList>
            <person name="Liu N."/>
        </authorList>
    </citation>
    <scope>NUCLEOTIDE SEQUENCE</scope>
</reference>
<dbReference type="InterPro" id="IPR050064">
    <property type="entry name" value="IGPS_HisA/HisF"/>
</dbReference>
<dbReference type="GO" id="GO:0000107">
    <property type="term" value="F:imidazoleglycerol-phosphate synthase activity"/>
    <property type="evidence" value="ECO:0007669"/>
    <property type="project" value="TreeGrafter"/>
</dbReference>
<dbReference type="InterPro" id="IPR011060">
    <property type="entry name" value="RibuloseP-bd_barrel"/>
</dbReference>